<sequence length="117" mass="13080">MSVSFSCSPFDMPIYKVATPTPPPLVLAIRVNGVGAWDIEQHYLKELGKFAVAAHNLKTHHEHQLTFQKVISCDHLSELNHKLTIAASEGGITHTYEAVVSYKPWIQLKKLISFKIA</sequence>
<evidence type="ECO:0000256" key="2">
    <source>
        <dbReference type="ARBA" id="ARBA00022704"/>
    </source>
</evidence>
<reference evidence="4" key="1">
    <citation type="submission" date="2023-03" db="EMBL/GenBank/DDBJ databases">
        <title>Chromosome-scale reference genome and RAD-based genetic map of yellow starthistle (Centaurea solstitialis) reveal putative structural variation and QTLs associated with invader traits.</title>
        <authorList>
            <person name="Reatini B."/>
            <person name="Cang F.A."/>
            <person name="Jiang Q."/>
            <person name="Mckibben M.T.W."/>
            <person name="Barker M.S."/>
            <person name="Rieseberg L.H."/>
            <person name="Dlugosch K.M."/>
        </authorList>
    </citation>
    <scope>NUCLEOTIDE SEQUENCE</scope>
    <source>
        <strain evidence="4">CAN-66</strain>
        <tissue evidence="4">Leaf</tissue>
    </source>
</reference>
<dbReference type="InterPro" id="IPR046350">
    <property type="entry name" value="Cystatin_sf"/>
</dbReference>
<keyword evidence="1" id="KW-0646">Protease inhibitor</keyword>
<feature type="domain" description="Cystatin" evidence="3">
    <location>
        <begin position="38"/>
        <end position="115"/>
    </location>
</feature>
<accession>A0AA38TT50</accession>
<dbReference type="SUPFAM" id="SSF54403">
    <property type="entry name" value="Cystatin/monellin"/>
    <property type="match status" value="1"/>
</dbReference>
<keyword evidence="2" id="KW-0789">Thiol protease inhibitor</keyword>
<comment type="caution">
    <text evidence="4">The sequence shown here is derived from an EMBL/GenBank/DDBJ whole genome shotgun (WGS) entry which is preliminary data.</text>
</comment>
<evidence type="ECO:0000259" key="3">
    <source>
        <dbReference type="Pfam" id="PF16845"/>
    </source>
</evidence>
<proteinExistence type="predicted"/>
<dbReference type="PANTHER" id="PTHR47364:SF2">
    <property type="entry name" value="CYSTEINE PROTEINASE INHIBITOR 5"/>
    <property type="match status" value="1"/>
</dbReference>
<organism evidence="4 5">
    <name type="scientific">Centaurea solstitialis</name>
    <name type="common">yellow star-thistle</name>
    <dbReference type="NCBI Taxonomy" id="347529"/>
    <lineage>
        <taxon>Eukaryota</taxon>
        <taxon>Viridiplantae</taxon>
        <taxon>Streptophyta</taxon>
        <taxon>Embryophyta</taxon>
        <taxon>Tracheophyta</taxon>
        <taxon>Spermatophyta</taxon>
        <taxon>Magnoliopsida</taxon>
        <taxon>eudicotyledons</taxon>
        <taxon>Gunneridae</taxon>
        <taxon>Pentapetalae</taxon>
        <taxon>asterids</taxon>
        <taxon>campanulids</taxon>
        <taxon>Asterales</taxon>
        <taxon>Asteraceae</taxon>
        <taxon>Carduoideae</taxon>
        <taxon>Cardueae</taxon>
        <taxon>Centaureinae</taxon>
        <taxon>Centaurea</taxon>
    </lineage>
</organism>
<protein>
    <recommendedName>
        <fullName evidence="3">Cystatin domain-containing protein</fullName>
    </recommendedName>
</protein>
<dbReference type="Pfam" id="PF16845">
    <property type="entry name" value="SQAPI"/>
    <property type="match status" value="1"/>
</dbReference>
<evidence type="ECO:0000313" key="4">
    <source>
        <dbReference type="EMBL" id="KAJ9566354.1"/>
    </source>
</evidence>
<dbReference type="PANTHER" id="PTHR47364">
    <property type="entry name" value="CYSTEINE PROTEINASE INHIBITOR 5"/>
    <property type="match status" value="1"/>
</dbReference>
<dbReference type="Proteomes" id="UP001172457">
    <property type="component" value="Chromosome 1"/>
</dbReference>
<evidence type="ECO:0000313" key="5">
    <source>
        <dbReference type="Proteomes" id="UP001172457"/>
    </source>
</evidence>
<dbReference type="EMBL" id="JARYMX010000001">
    <property type="protein sequence ID" value="KAJ9566354.1"/>
    <property type="molecule type" value="Genomic_DNA"/>
</dbReference>
<dbReference type="AlphaFoldDB" id="A0AA38TT50"/>
<dbReference type="GO" id="GO:0004869">
    <property type="term" value="F:cysteine-type endopeptidase inhibitor activity"/>
    <property type="evidence" value="ECO:0007669"/>
    <property type="project" value="UniProtKB-KW"/>
</dbReference>
<evidence type="ECO:0000256" key="1">
    <source>
        <dbReference type="ARBA" id="ARBA00022690"/>
    </source>
</evidence>
<keyword evidence="5" id="KW-1185">Reference proteome</keyword>
<dbReference type="InterPro" id="IPR000010">
    <property type="entry name" value="Cystatin_dom"/>
</dbReference>
<dbReference type="Gene3D" id="3.10.450.10">
    <property type="match status" value="1"/>
</dbReference>
<name>A0AA38TT50_9ASTR</name>
<gene>
    <name evidence="4" type="ORF">OSB04_002320</name>
</gene>